<dbReference type="PROSITE" id="PS00600">
    <property type="entry name" value="AA_TRANSFER_CLASS_3"/>
    <property type="match status" value="1"/>
</dbReference>
<keyword evidence="11" id="KW-1185">Reference proteome</keyword>
<dbReference type="AlphaFoldDB" id="A0AA50HP76"/>
<feature type="binding site" evidence="9">
    <location>
        <position position="52"/>
    </location>
    <ligand>
        <name>substrate</name>
    </ligand>
</feature>
<dbReference type="InterPro" id="IPR015424">
    <property type="entry name" value="PyrdxlP-dep_Trfase"/>
</dbReference>
<keyword evidence="9" id="KW-0963">Cytoplasm</keyword>
<keyword evidence="4 9" id="KW-0808">Transferase</keyword>
<gene>
    <name evidence="9 10" type="primary">bioA</name>
    <name evidence="10" type="ORF">Q3V30_14790</name>
</gene>
<evidence type="ECO:0000256" key="6">
    <source>
        <dbReference type="ARBA" id="ARBA00022756"/>
    </source>
</evidence>
<dbReference type="InterPro" id="IPR005815">
    <property type="entry name" value="BioA"/>
</dbReference>
<comment type="pathway">
    <text evidence="2 9">Cofactor biosynthesis; biotin biosynthesis; 7,8-diaminononanoate from 8-amino-7-oxononanoate (SAM route): step 1/1.</text>
</comment>
<comment type="function">
    <text evidence="9">Catalyzes the transfer of the alpha-amino group from S-adenosyl-L-methionine (SAM) to 7-keto-8-aminopelargonic acid (KAPA) to form 7,8-diaminopelargonic acid (DAPA). It is the only aminotransferase known to utilize SAM as an amino donor.</text>
</comment>
<evidence type="ECO:0000256" key="1">
    <source>
        <dbReference type="ARBA" id="ARBA00001933"/>
    </source>
</evidence>
<evidence type="ECO:0000256" key="5">
    <source>
        <dbReference type="ARBA" id="ARBA00022691"/>
    </source>
</evidence>
<dbReference type="Gene3D" id="3.90.1150.10">
    <property type="entry name" value="Aspartate Aminotransferase, domain 1"/>
    <property type="match status" value="1"/>
</dbReference>
<feature type="binding site" evidence="9">
    <location>
        <position position="144"/>
    </location>
    <ligand>
        <name>substrate</name>
    </ligand>
</feature>
<keyword evidence="7 9" id="KW-0663">Pyridoxal phosphate</keyword>
<dbReference type="InterPro" id="IPR005814">
    <property type="entry name" value="Aminotrans_3"/>
</dbReference>
<keyword evidence="6 9" id="KW-0093">Biotin biosynthesis</keyword>
<dbReference type="KEGG" id="epi:Q3V30_14790"/>
<proteinExistence type="inferred from homology"/>
<dbReference type="Gene3D" id="3.40.640.10">
    <property type="entry name" value="Type I PLP-dependent aspartate aminotransferase-like (Major domain)"/>
    <property type="match status" value="1"/>
</dbReference>
<feature type="modified residue" description="N6-(pyridoxal phosphate)lysine" evidence="9">
    <location>
        <position position="274"/>
    </location>
</feature>
<dbReference type="SUPFAM" id="SSF53383">
    <property type="entry name" value="PLP-dependent transferases"/>
    <property type="match status" value="1"/>
</dbReference>
<dbReference type="GO" id="GO:0005737">
    <property type="term" value="C:cytoplasm"/>
    <property type="evidence" value="ECO:0007669"/>
    <property type="project" value="UniProtKB-SubCell"/>
</dbReference>
<keyword evidence="5 9" id="KW-0949">S-adenosyl-L-methionine</keyword>
<evidence type="ECO:0000313" key="10">
    <source>
        <dbReference type="EMBL" id="WLS77735.1"/>
    </source>
</evidence>
<feature type="site" description="Participates in the substrate recognition with KAPA and in a stacking interaction with the adenine ring of SAM" evidence="9">
    <location>
        <position position="17"/>
    </location>
</feature>
<dbReference type="NCBIfam" id="NF004624">
    <property type="entry name" value="PRK05964.1"/>
    <property type="match status" value="1"/>
</dbReference>
<name>A0AA50HP76_9GAMM</name>
<feature type="binding site" evidence="9">
    <location>
        <begin position="112"/>
        <end position="113"/>
    </location>
    <ligand>
        <name>pyridoxal 5'-phosphate</name>
        <dbReference type="ChEBI" id="CHEBI:597326"/>
    </ligand>
</feature>
<feature type="binding site" evidence="9">
    <location>
        <position position="391"/>
    </location>
    <ligand>
        <name>substrate</name>
    </ligand>
</feature>
<dbReference type="FunFam" id="3.40.640.10:FF:000041">
    <property type="entry name" value="Adenosylmethionine-8-amino-7-oxononanoate aminotransferase"/>
    <property type="match status" value="1"/>
</dbReference>
<comment type="subcellular location">
    <subcellularLocation>
        <location evidence="9">Cytoplasm</location>
    </subcellularLocation>
</comment>
<dbReference type="Proteomes" id="UP001228139">
    <property type="component" value="Chromosome"/>
</dbReference>
<dbReference type="InterPro" id="IPR015422">
    <property type="entry name" value="PyrdxlP-dep_Trfase_small"/>
</dbReference>
<comment type="catalytic activity">
    <reaction evidence="8 9">
        <text>(8S)-8-amino-7-oxononanoate + S-adenosyl-L-methionine = S-adenosyl-4-methylsulfanyl-2-oxobutanoate + (7R,8S)-7,8-diammoniononanoate</text>
        <dbReference type="Rhea" id="RHEA:16861"/>
        <dbReference type="ChEBI" id="CHEBI:16490"/>
        <dbReference type="ChEBI" id="CHEBI:59789"/>
        <dbReference type="ChEBI" id="CHEBI:149468"/>
        <dbReference type="ChEBI" id="CHEBI:149469"/>
        <dbReference type="EC" id="2.6.1.62"/>
    </reaction>
</comment>
<evidence type="ECO:0000256" key="7">
    <source>
        <dbReference type="ARBA" id="ARBA00022898"/>
    </source>
</evidence>
<dbReference type="GO" id="GO:0004015">
    <property type="term" value="F:adenosylmethionine-8-amino-7-oxononanoate transaminase activity"/>
    <property type="evidence" value="ECO:0007669"/>
    <property type="project" value="UniProtKB-UniRule"/>
</dbReference>
<dbReference type="InterPro" id="IPR015421">
    <property type="entry name" value="PyrdxlP-dep_Trfase_major"/>
</dbReference>
<feature type="binding site" evidence="9">
    <location>
        <position position="307"/>
    </location>
    <ligand>
        <name>substrate</name>
    </ligand>
</feature>
<comment type="cofactor">
    <cofactor evidence="1 9">
        <name>pyridoxal 5'-phosphate</name>
        <dbReference type="ChEBI" id="CHEBI:597326"/>
    </cofactor>
</comment>
<protein>
    <recommendedName>
        <fullName evidence="9">Adenosylmethionine-8-amino-7-oxononanoate aminotransferase</fullName>
        <ecNumber evidence="9">2.6.1.62</ecNumber>
    </recommendedName>
    <alternativeName>
        <fullName evidence="9">7,8-diamino-pelargonic acid aminotransferase</fullName>
        <shortName evidence="9">DAPA AT</shortName>
        <shortName evidence="9">DAPA aminotransferase</shortName>
    </alternativeName>
    <alternativeName>
        <fullName evidence="9">7,8-diaminononanoate synthase</fullName>
        <shortName evidence="9">DANS</shortName>
    </alternativeName>
    <alternativeName>
        <fullName evidence="9">Diaminopelargonic acid synthase</fullName>
    </alternativeName>
</protein>
<evidence type="ECO:0000256" key="8">
    <source>
        <dbReference type="ARBA" id="ARBA00048449"/>
    </source>
</evidence>
<dbReference type="EC" id="2.6.1.62" evidence="9"/>
<sequence>MTPADLAFDRDHIWHPYTSMSQPLPVYPVVAAHQTSLQLADGRKLVDGMSSWWAAIHGYNHPRLNRAMTAQIEQMSHVMFGGITHPSAVALCRKLVEMTPAGLESVFLADSGSVAVEVSMKMALQYWQARGERRQRFLTLRNGYHGDTFAAMSVCDPQNSMHSLYQGYLPSHLFAAAPACGFSDEWQDSDADDFERLIQLHAGEVAAVILEPIVQGAGGMRFYHPRYLQRVRELCDRHNVLLIADEIATGFGRTGKLFACEHAGISPDILCVGKALTGGTMTLSATLTTREVAHTISNGEAGCFMHGPTFMGNPLACAVASESLAILQENQWQQQVSAIETQLKAALLPLQAMPEVANARVLGTIGVIETHRPVNMAALQAFFVERGVWIRPFGKLIYLMPPYIIKPEALTQLTVAIAAALDRPELYLGA</sequence>
<evidence type="ECO:0000256" key="9">
    <source>
        <dbReference type="HAMAP-Rule" id="MF_00834"/>
    </source>
</evidence>
<dbReference type="EMBL" id="CP132353">
    <property type="protein sequence ID" value="WLS77735.1"/>
    <property type="molecule type" value="Genomic_DNA"/>
</dbReference>
<feature type="binding site" evidence="9">
    <location>
        <begin position="308"/>
        <end position="309"/>
    </location>
    <ligand>
        <name>pyridoxal 5'-phosphate</name>
        <dbReference type="ChEBI" id="CHEBI:597326"/>
    </ligand>
</feature>
<keyword evidence="3 9" id="KW-0032">Aminotransferase</keyword>
<evidence type="ECO:0000256" key="4">
    <source>
        <dbReference type="ARBA" id="ARBA00022679"/>
    </source>
</evidence>
<dbReference type="GO" id="GO:0030170">
    <property type="term" value="F:pyridoxal phosphate binding"/>
    <property type="evidence" value="ECO:0007669"/>
    <property type="project" value="UniProtKB-UniRule"/>
</dbReference>
<dbReference type="RefSeq" id="WP_306206858.1">
    <property type="nucleotide sequence ID" value="NZ_CP132353.1"/>
</dbReference>
<dbReference type="PANTHER" id="PTHR42684">
    <property type="entry name" value="ADENOSYLMETHIONINE-8-AMINO-7-OXONONANOATE AMINOTRANSFERASE"/>
    <property type="match status" value="1"/>
</dbReference>
<organism evidence="10 11">
    <name type="scientific">Erwinia pyri</name>
    <dbReference type="NCBI Taxonomy" id="3062598"/>
    <lineage>
        <taxon>Bacteria</taxon>
        <taxon>Pseudomonadati</taxon>
        <taxon>Pseudomonadota</taxon>
        <taxon>Gammaproteobacteria</taxon>
        <taxon>Enterobacterales</taxon>
        <taxon>Erwiniaceae</taxon>
        <taxon>Erwinia</taxon>
    </lineage>
</organism>
<dbReference type="GO" id="GO:0009102">
    <property type="term" value="P:biotin biosynthetic process"/>
    <property type="evidence" value="ECO:0007669"/>
    <property type="project" value="UniProtKB-UniRule"/>
</dbReference>
<accession>A0AA50HP76</accession>
<dbReference type="HAMAP" id="MF_00834">
    <property type="entry name" value="BioA"/>
    <property type="match status" value="1"/>
</dbReference>
<dbReference type="InterPro" id="IPR049704">
    <property type="entry name" value="Aminotrans_3_PPA_site"/>
</dbReference>
<feature type="binding site" evidence="9">
    <location>
        <position position="245"/>
    </location>
    <ligand>
        <name>pyridoxal 5'-phosphate</name>
        <dbReference type="ChEBI" id="CHEBI:597326"/>
    </ligand>
</feature>
<evidence type="ECO:0000313" key="11">
    <source>
        <dbReference type="Proteomes" id="UP001228139"/>
    </source>
</evidence>
<comment type="similarity">
    <text evidence="9">Belongs to the class-III pyridoxal-phosphate-dependent aminotransferase family. BioA subfamily.</text>
</comment>
<reference evidence="10 11" key="1">
    <citation type="submission" date="2023-07" db="EMBL/GenBank/DDBJ databases">
        <title>Pathogenic bacteria of pear tree diseases.</title>
        <authorList>
            <person name="Zhang Z."/>
            <person name="He L."/>
            <person name="Huang R."/>
        </authorList>
    </citation>
    <scope>NUCLEOTIDE SEQUENCE [LARGE SCALE GENOMIC DNA]</scope>
    <source>
        <strain evidence="10 11">DE2</strain>
    </source>
</reference>
<feature type="binding site" evidence="9">
    <location>
        <position position="274"/>
    </location>
    <ligand>
        <name>substrate</name>
    </ligand>
</feature>
<dbReference type="PANTHER" id="PTHR42684:SF17">
    <property type="entry name" value="ADENOSYLMETHIONINE-8-AMINO-7-OXONONANOATE AMINOTRANSFERASE"/>
    <property type="match status" value="1"/>
</dbReference>
<evidence type="ECO:0000256" key="3">
    <source>
        <dbReference type="ARBA" id="ARBA00022576"/>
    </source>
</evidence>
<dbReference type="NCBIfam" id="TIGR00508">
    <property type="entry name" value="bioA"/>
    <property type="match status" value="1"/>
</dbReference>
<comment type="subunit">
    <text evidence="9">Homodimer.</text>
</comment>
<dbReference type="Pfam" id="PF00202">
    <property type="entry name" value="Aminotran_3"/>
    <property type="match status" value="1"/>
</dbReference>
<dbReference type="NCBIfam" id="NF005940">
    <property type="entry name" value="PRK07986.1"/>
    <property type="match status" value="1"/>
</dbReference>
<evidence type="ECO:0000256" key="2">
    <source>
        <dbReference type="ARBA" id="ARBA00005063"/>
    </source>
</evidence>
<dbReference type="CDD" id="cd00610">
    <property type="entry name" value="OAT_like"/>
    <property type="match status" value="1"/>
</dbReference>